<dbReference type="Pfam" id="PF02803">
    <property type="entry name" value="Thiolase_C"/>
    <property type="match status" value="1"/>
</dbReference>
<sequence length="362" mass="38550">MDKKAVYIVYAKRTAIGSLLGSLKAIPASDLGALVVETIIKESKLDSSLVDEVIMGQVITGGTGQNPARQTLIKAGLPQEVKGFTINKVCGSGLKSVCLAANSIIAGENEIVIAGGQENMSLGLHGTYIRAGKKFGNIEMIDLMQYDGLIDVFSNNLMGITAENIAKKFNITREIQDQYAVESHKKANIARSAGHFKDEIIPVEVKINKDTGIFNQDEGIRANTSLEVLSKLRPAFDKTGTITAGNASTINDGAACVMIVSERALKEHNLKPLARIVSYASLGVDPSIMGIAPVPASNKALEKASWRVEDLEVIEVNEAFAAQTVYVNQQMKWDVSKVNMNGGAIAVGHPIGASGTRILAEG</sequence>
<dbReference type="InterPro" id="IPR020615">
    <property type="entry name" value="Thiolase_acyl_enz_int_AS"/>
</dbReference>
<name>A0A9Q0N868_9DIPT</name>
<dbReference type="FunFam" id="3.40.47.10:FF:000010">
    <property type="entry name" value="Acetyl-CoA acetyltransferase (Thiolase)"/>
    <property type="match status" value="1"/>
</dbReference>
<comment type="caution">
    <text evidence="7">The sequence shown here is derived from an EMBL/GenBank/DDBJ whole genome shotgun (WGS) entry which is preliminary data.</text>
</comment>
<proteinExistence type="inferred from homology"/>
<accession>A0A9Q0N868</accession>
<reference evidence="7" key="1">
    <citation type="submission" date="2022-07" db="EMBL/GenBank/DDBJ databases">
        <authorList>
            <person name="Trinca V."/>
            <person name="Uliana J.V.C."/>
            <person name="Torres T.T."/>
            <person name="Ward R.J."/>
            <person name="Monesi N."/>
        </authorList>
    </citation>
    <scope>NUCLEOTIDE SEQUENCE</scope>
    <source>
        <strain evidence="7">HSMRA1968</strain>
        <tissue evidence="7">Whole embryos</tissue>
    </source>
</reference>
<evidence type="ECO:0000313" key="7">
    <source>
        <dbReference type="EMBL" id="KAJ6644886.1"/>
    </source>
</evidence>
<evidence type="ECO:0000256" key="4">
    <source>
        <dbReference type="RuleBase" id="RU003557"/>
    </source>
</evidence>
<protein>
    <submittedName>
        <fullName evidence="7">Acetyl-CoA acetyltransferase</fullName>
    </submittedName>
</protein>
<keyword evidence="2 4" id="KW-0808">Transferase</keyword>
<keyword evidence="8" id="KW-1185">Reference proteome</keyword>
<dbReference type="GO" id="GO:0016747">
    <property type="term" value="F:acyltransferase activity, transferring groups other than amino-acyl groups"/>
    <property type="evidence" value="ECO:0007669"/>
    <property type="project" value="InterPro"/>
</dbReference>
<dbReference type="InterPro" id="IPR002155">
    <property type="entry name" value="Thiolase"/>
</dbReference>
<dbReference type="SUPFAM" id="SSF53901">
    <property type="entry name" value="Thiolase-like"/>
    <property type="match status" value="2"/>
</dbReference>
<dbReference type="PROSITE" id="PS00737">
    <property type="entry name" value="THIOLASE_2"/>
    <property type="match status" value="1"/>
</dbReference>
<dbReference type="InterPro" id="IPR020616">
    <property type="entry name" value="Thiolase_N"/>
</dbReference>
<dbReference type="Gene3D" id="3.40.47.10">
    <property type="match status" value="2"/>
</dbReference>
<dbReference type="OrthoDB" id="5404651at2759"/>
<dbReference type="PANTHER" id="PTHR18919:SF107">
    <property type="entry name" value="ACETYL-COA ACETYLTRANSFERASE, CYTOSOLIC"/>
    <property type="match status" value="1"/>
</dbReference>
<dbReference type="PANTHER" id="PTHR18919">
    <property type="entry name" value="ACETYL-COA C-ACYLTRANSFERASE"/>
    <property type="match status" value="1"/>
</dbReference>
<dbReference type="Proteomes" id="UP001151699">
    <property type="component" value="Chromosome A"/>
</dbReference>
<dbReference type="EMBL" id="WJQU01000001">
    <property type="protein sequence ID" value="KAJ6644886.1"/>
    <property type="molecule type" value="Genomic_DNA"/>
</dbReference>
<dbReference type="NCBIfam" id="TIGR01930">
    <property type="entry name" value="AcCoA-C-Actrans"/>
    <property type="match status" value="1"/>
</dbReference>
<dbReference type="Pfam" id="PF00108">
    <property type="entry name" value="Thiolase_N"/>
    <property type="match status" value="1"/>
</dbReference>
<dbReference type="CDD" id="cd00751">
    <property type="entry name" value="thiolase"/>
    <property type="match status" value="1"/>
</dbReference>
<evidence type="ECO:0000256" key="1">
    <source>
        <dbReference type="ARBA" id="ARBA00010982"/>
    </source>
</evidence>
<dbReference type="InterPro" id="IPR020613">
    <property type="entry name" value="Thiolase_CS"/>
</dbReference>
<evidence type="ECO:0000259" key="6">
    <source>
        <dbReference type="Pfam" id="PF02803"/>
    </source>
</evidence>
<evidence type="ECO:0000256" key="2">
    <source>
        <dbReference type="ARBA" id="ARBA00022679"/>
    </source>
</evidence>
<dbReference type="AlphaFoldDB" id="A0A9Q0N868"/>
<dbReference type="InterPro" id="IPR016039">
    <property type="entry name" value="Thiolase-like"/>
</dbReference>
<dbReference type="InterPro" id="IPR020617">
    <property type="entry name" value="Thiolase_C"/>
</dbReference>
<gene>
    <name evidence="7" type="primary">phaA_1</name>
    <name evidence="7" type="ORF">Bhyg_00081</name>
</gene>
<dbReference type="PROSITE" id="PS00098">
    <property type="entry name" value="THIOLASE_1"/>
    <property type="match status" value="1"/>
</dbReference>
<dbReference type="PIRSF" id="PIRSF000429">
    <property type="entry name" value="Ac-CoA_Ac_transf"/>
    <property type="match status" value="1"/>
</dbReference>
<feature type="domain" description="Thiolase N-terminal" evidence="5">
    <location>
        <begin position="6"/>
        <end position="262"/>
    </location>
</feature>
<evidence type="ECO:0000256" key="3">
    <source>
        <dbReference type="ARBA" id="ARBA00023315"/>
    </source>
</evidence>
<evidence type="ECO:0000313" key="8">
    <source>
        <dbReference type="Proteomes" id="UP001151699"/>
    </source>
</evidence>
<evidence type="ECO:0000259" key="5">
    <source>
        <dbReference type="Pfam" id="PF00108"/>
    </source>
</evidence>
<keyword evidence="3 4" id="KW-0012">Acyltransferase</keyword>
<feature type="domain" description="Thiolase C-terminal" evidence="6">
    <location>
        <begin position="270"/>
        <end position="360"/>
    </location>
</feature>
<comment type="similarity">
    <text evidence="1 4">Belongs to the thiolase-like superfamily. Thiolase family.</text>
</comment>
<organism evidence="7 8">
    <name type="scientific">Pseudolycoriella hygida</name>
    <dbReference type="NCBI Taxonomy" id="35572"/>
    <lineage>
        <taxon>Eukaryota</taxon>
        <taxon>Metazoa</taxon>
        <taxon>Ecdysozoa</taxon>
        <taxon>Arthropoda</taxon>
        <taxon>Hexapoda</taxon>
        <taxon>Insecta</taxon>
        <taxon>Pterygota</taxon>
        <taxon>Neoptera</taxon>
        <taxon>Endopterygota</taxon>
        <taxon>Diptera</taxon>
        <taxon>Nematocera</taxon>
        <taxon>Sciaroidea</taxon>
        <taxon>Sciaridae</taxon>
        <taxon>Pseudolycoriella</taxon>
    </lineage>
</organism>